<gene>
    <name evidence="2" type="ORF">SEMRO_3674_G350170.1</name>
</gene>
<protein>
    <submittedName>
        <fullName evidence="2">Uncharacterized protein</fullName>
    </submittedName>
</protein>
<organism evidence="2 3">
    <name type="scientific">Seminavis robusta</name>
    <dbReference type="NCBI Taxonomy" id="568900"/>
    <lineage>
        <taxon>Eukaryota</taxon>
        <taxon>Sar</taxon>
        <taxon>Stramenopiles</taxon>
        <taxon>Ochrophyta</taxon>
        <taxon>Bacillariophyta</taxon>
        <taxon>Bacillariophyceae</taxon>
        <taxon>Bacillariophycidae</taxon>
        <taxon>Naviculales</taxon>
        <taxon>Naviculaceae</taxon>
        <taxon>Seminavis</taxon>
    </lineage>
</organism>
<proteinExistence type="predicted"/>
<dbReference type="EMBL" id="CAICTM010003672">
    <property type="protein sequence ID" value="CAB9531556.1"/>
    <property type="molecule type" value="Genomic_DNA"/>
</dbReference>
<reference evidence="2" key="1">
    <citation type="submission" date="2020-06" db="EMBL/GenBank/DDBJ databases">
        <authorList>
            <consortium name="Plant Systems Biology data submission"/>
        </authorList>
    </citation>
    <scope>NUCLEOTIDE SEQUENCE</scope>
    <source>
        <strain evidence="2">D6</strain>
    </source>
</reference>
<sequence length="191" mass="21232">MNATWSPSQPIEDLYNQVKDAQKFAADHDAISDKIAVSAIIENLTQSGVFTAALRDWRKRPTAEQTMANLETDFTAADKERRRILTPKEVGYANKVTDQAAKRPTATKAVTGGNGIPMYYCWSHGLGPNNNHTSGNCTKQAHGHCNDATADNMLGGCCIIRRRFGEKPIYKRPQRQNNRDNNDENQAPANR</sequence>
<evidence type="ECO:0000313" key="3">
    <source>
        <dbReference type="Proteomes" id="UP001153069"/>
    </source>
</evidence>
<dbReference type="AlphaFoldDB" id="A0A9N8F4R5"/>
<evidence type="ECO:0000313" key="2">
    <source>
        <dbReference type="EMBL" id="CAB9531556.1"/>
    </source>
</evidence>
<evidence type="ECO:0000256" key="1">
    <source>
        <dbReference type="SAM" id="MobiDB-lite"/>
    </source>
</evidence>
<comment type="caution">
    <text evidence="2">The sequence shown here is derived from an EMBL/GenBank/DDBJ whole genome shotgun (WGS) entry which is preliminary data.</text>
</comment>
<feature type="region of interest" description="Disordered" evidence="1">
    <location>
        <begin position="169"/>
        <end position="191"/>
    </location>
</feature>
<accession>A0A9N8F4R5</accession>
<keyword evidence="3" id="KW-1185">Reference proteome</keyword>
<dbReference type="Proteomes" id="UP001153069">
    <property type="component" value="Unassembled WGS sequence"/>
</dbReference>
<name>A0A9N8F4R5_9STRA</name>